<keyword evidence="10" id="KW-1185">Reference proteome</keyword>
<dbReference type="GO" id="GO:0016020">
    <property type="term" value="C:membrane"/>
    <property type="evidence" value="ECO:0007669"/>
    <property type="project" value="UniProtKB-SubCell"/>
</dbReference>
<dbReference type="AlphaFoldDB" id="A0A9J5XHF3"/>
<keyword evidence="3" id="KW-0433">Leucine-rich repeat</keyword>
<dbReference type="OrthoDB" id="1750184at2759"/>
<dbReference type="Proteomes" id="UP000824120">
    <property type="component" value="Chromosome 9"/>
</dbReference>
<evidence type="ECO:0000256" key="6">
    <source>
        <dbReference type="ARBA" id="ARBA00023136"/>
    </source>
</evidence>
<protein>
    <submittedName>
        <fullName evidence="9">Uncharacterized protein</fullName>
    </submittedName>
</protein>
<gene>
    <name evidence="9" type="ORF">H5410_047134</name>
</gene>
<dbReference type="InterPro" id="IPR051848">
    <property type="entry name" value="PGIP"/>
</dbReference>
<feature type="chain" id="PRO_5039917883" evidence="8">
    <location>
        <begin position="21"/>
        <end position="378"/>
    </location>
</feature>
<feature type="signal peptide" evidence="8">
    <location>
        <begin position="1"/>
        <end position="20"/>
    </location>
</feature>
<sequence length="378" mass="41681">MKKNIIFLFIPLFLIQFSVSFETDQQALLAFQNLVTSPSHFWSVIGLKILLFAHNITGDIPRNIGCLSKLEEFYIGDNPIEGTIPASLGNISTLLNLFCSSNRIVGQIPPKLGKLSSLRQLNFRDNSNLSGQIPEAIFNISSLKLISLNFNNLSGRIPATTGLHLPNLQGLHLGHNQIEGEIPLFITNASKLEILELAHNFLTGAIPTNLENFVSCNIFSYILINLPMNQESMMGFNPLNGVLPNSIGNLSYTIEKIHLADAHISGLIPTNIGNMSGLTALIFQQNNLTGSIPSDIPACAITNPEKQSKLKEVVLKIVTPVKKGKSKDVEQITFKSEICITCMIELALDCTKEMPESRITMKDVVKRLNKIKNTFLET</sequence>
<dbReference type="PANTHER" id="PTHR48059:SF34">
    <property type="entry name" value="NON-SPECIFIC SERINE_THREONINE PROTEIN KINASE"/>
    <property type="match status" value="1"/>
</dbReference>
<keyword evidence="5" id="KW-0677">Repeat</keyword>
<organism evidence="9 10">
    <name type="scientific">Solanum commersonii</name>
    <name type="common">Commerson's wild potato</name>
    <name type="synonym">Commerson's nightshade</name>
    <dbReference type="NCBI Taxonomy" id="4109"/>
    <lineage>
        <taxon>Eukaryota</taxon>
        <taxon>Viridiplantae</taxon>
        <taxon>Streptophyta</taxon>
        <taxon>Embryophyta</taxon>
        <taxon>Tracheophyta</taxon>
        <taxon>Spermatophyta</taxon>
        <taxon>Magnoliopsida</taxon>
        <taxon>eudicotyledons</taxon>
        <taxon>Gunneridae</taxon>
        <taxon>Pentapetalae</taxon>
        <taxon>asterids</taxon>
        <taxon>lamiids</taxon>
        <taxon>Solanales</taxon>
        <taxon>Solanaceae</taxon>
        <taxon>Solanoideae</taxon>
        <taxon>Solaneae</taxon>
        <taxon>Solanum</taxon>
    </lineage>
</organism>
<keyword evidence="4 8" id="KW-0732">Signal</keyword>
<evidence type="ECO:0000256" key="8">
    <source>
        <dbReference type="SAM" id="SignalP"/>
    </source>
</evidence>
<evidence type="ECO:0000256" key="1">
    <source>
        <dbReference type="ARBA" id="ARBA00004196"/>
    </source>
</evidence>
<dbReference type="InterPro" id="IPR032675">
    <property type="entry name" value="LRR_dom_sf"/>
</dbReference>
<keyword evidence="7" id="KW-0325">Glycoprotein</keyword>
<dbReference type="FunFam" id="3.80.10.10:FF:000041">
    <property type="entry name" value="LRR receptor-like serine/threonine-protein kinase ERECTA"/>
    <property type="match status" value="1"/>
</dbReference>
<dbReference type="PANTHER" id="PTHR48059">
    <property type="entry name" value="POLYGALACTURONASE INHIBITOR 1"/>
    <property type="match status" value="1"/>
</dbReference>
<dbReference type="Pfam" id="PF00560">
    <property type="entry name" value="LRR_1"/>
    <property type="match status" value="3"/>
</dbReference>
<dbReference type="SUPFAM" id="SSF52058">
    <property type="entry name" value="L domain-like"/>
    <property type="match status" value="1"/>
</dbReference>
<proteinExistence type="predicted"/>
<evidence type="ECO:0000256" key="3">
    <source>
        <dbReference type="ARBA" id="ARBA00022614"/>
    </source>
</evidence>
<keyword evidence="6" id="KW-0472">Membrane</keyword>
<dbReference type="EMBL" id="JACXVP010000009">
    <property type="protein sequence ID" value="KAG5586700.1"/>
    <property type="molecule type" value="Genomic_DNA"/>
</dbReference>
<evidence type="ECO:0000256" key="5">
    <source>
        <dbReference type="ARBA" id="ARBA00022737"/>
    </source>
</evidence>
<name>A0A9J5XHF3_SOLCO</name>
<evidence type="ECO:0000313" key="10">
    <source>
        <dbReference type="Proteomes" id="UP000824120"/>
    </source>
</evidence>
<comment type="subcellular location">
    <subcellularLocation>
        <location evidence="1">Cell envelope</location>
    </subcellularLocation>
    <subcellularLocation>
        <location evidence="2">Membrane</location>
    </subcellularLocation>
</comment>
<accession>A0A9J5XHF3</accession>
<evidence type="ECO:0000256" key="2">
    <source>
        <dbReference type="ARBA" id="ARBA00004370"/>
    </source>
</evidence>
<reference evidence="9 10" key="1">
    <citation type="submission" date="2020-09" db="EMBL/GenBank/DDBJ databases">
        <title>De no assembly of potato wild relative species, Solanum commersonii.</title>
        <authorList>
            <person name="Cho K."/>
        </authorList>
    </citation>
    <scope>NUCLEOTIDE SEQUENCE [LARGE SCALE GENOMIC DNA]</scope>
    <source>
        <strain evidence="9">LZ3.2</strain>
        <tissue evidence="9">Leaf</tissue>
    </source>
</reference>
<evidence type="ECO:0000313" key="9">
    <source>
        <dbReference type="EMBL" id="KAG5586700.1"/>
    </source>
</evidence>
<comment type="caution">
    <text evidence="9">The sequence shown here is derived from an EMBL/GenBank/DDBJ whole genome shotgun (WGS) entry which is preliminary data.</text>
</comment>
<evidence type="ECO:0000256" key="4">
    <source>
        <dbReference type="ARBA" id="ARBA00022729"/>
    </source>
</evidence>
<dbReference type="Gene3D" id="3.80.10.10">
    <property type="entry name" value="Ribonuclease Inhibitor"/>
    <property type="match status" value="3"/>
</dbReference>
<evidence type="ECO:0000256" key="7">
    <source>
        <dbReference type="ARBA" id="ARBA00023180"/>
    </source>
</evidence>
<dbReference type="InterPro" id="IPR001611">
    <property type="entry name" value="Leu-rich_rpt"/>
</dbReference>